<dbReference type="Proteomes" id="UP001524586">
    <property type="component" value="Unassembled WGS sequence"/>
</dbReference>
<protein>
    <submittedName>
        <fullName evidence="3">Alpha/beta fold hydrolase</fullName>
    </submittedName>
</protein>
<dbReference type="SUPFAM" id="SSF53474">
    <property type="entry name" value="alpha/beta-Hydrolases"/>
    <property type="match status" value="1"/>
</dbReference>
<dbReference type="PANTHER" id="PTHR11487">
    <property type="entry name" value="THIOESTERASE"/>
    <property type="match status" value="1"/>
</dbReference>
<keyword evidence="3" id="KW-0378">Hydrolase</keyword>
<evidence type="ECO:0000256" key="1">
    <source>
        <dbReference type="ARBA" id="ARBA00007169"/>
    </source>
</evidence>
<comment type="similarity">
    <text evidence="1">Belongs to the thioesterase family.</text>
</comment>
<dbReference type="PANTHER" id="PTHR11487:SF0">
    <property type="entry name" value="S-ACYL FATTY ACID SYNTHASE THIOESTERASE, MEDIUM CHAIN"/>
    <property type="match status" value="1"/>
</dbReference>
<proteinExistence type="inferred from homology"/>
<reference evidence="3 4" key="1">
    <citation type="submission" date="2022-07" db="EMBL/GenBank/DDBJ databases">
        <title>Methylomonas rivi sp. nov., Methylomonas rosea sp. nov., Methylomonas aureus sp. nov. and Methylomonas subterranea sp. nov., four novel methanotrophs isolated from a freshwater creek and the deep terrestrial subsurface.</title>
        <authorList>
            <person name="Abin C."/>
            <person name="Sankaranarayanan K."/>
            <person name="Garner C."/>
            <person name="Sindelar R."/>
            <person name="Kotary K."/>
            <person name="Garner R."/>
            <person name="Barclay S."/>
            <person name="Lawson P."/>
            <person name="Krumholz L."/>
        </authorList>
    </citation>
    <scope>NUCLEOTIDE SEQUENCE [LARGE SCALE GENOMIC DNA]</scope>
    <source>
        <strain evidence="3 4">WSC-6</strain>
    </source>
</reference>
<dbReference type="EMBL" id="JANIBK010000106">
    <property type="protein sequence ID" value="MCQ8129886.1"/>
    <property type="molecule type" value="Genomic_DNA"/>
</dbReference>
<gene>
    <name evidence="3" type="ORF">NP596_15605</name>
</gene>
<dbReference type="InterPro" id="IPR029058">
    <property type="entry name" value="AB_hydrolase_fold"/>
</dbReference>
<dbReference type="InterPro" id="IPR012223">
    <property type="entry name" value="TEII"/>
</dbReference>
<name>A0ABT1U7Q6_9GAMM</name>
<dbReference type="Gene3D" id="3.40.50.1820">
    <property type="entry name" value="alpha/beta hydrolase"/>
    <property type="match status" value="1"/>
</dbReference>
<accession>A0ABT1U7Q6</accession>
<evidence type="ECO:0000313" key="4">
    <source>
        <dbReference type="Proteomes" id="UP001524586"/>
    </source>
</evidence>
<evidence type="ECO:0000313" key="3">
    <source>
        <dbReference type="EMBL" id="MCQ8129886.1"/>
    </source>
</evidence>
<organism evidence="3 4">
    <name type="scientific">Methylomonas rivi</name>
    <dbReference type="NCBI Taxonomy" id="2952226"/>
    <lineage>
        <taxon>Bacteria</taxon>
        <taxon>Pseudomonadati</taxon>
        <taxon>Pseudomonadota</taxon>
        <taxon>Gammaproteobacteria</taxon>
        <taxon>Methylococcales</taxon>
        <taxon>Methylococcaceae</taxon>
        <taxon>Methylomonas</taxon>
    </lineage>
</organism>
<dbReference type="InterPro" id="IPR001031">
    <property type="entry name" value="Thioesterase"/>
</dbReference>
<dbReference type="RefSeq" id="WP_256616314.1">
    <property type="nucleotide sequence ID" value="NZ_JANIBK010000106.1"/>
</dbReference>
<dbReference type="GO" id="GO:0016787">
    <property type="term" value="F:hydrolase activity"/>
    <property type="evidence" value="ECO:0007669"/>
    <property type="project" value="UniProtKB-KW"/>
</dbReference>
<feature type="domain" description="Thioesterase" evidence="2">
    <location>
        <begin position="2"/>
        <end position="225"/>
    </location>
</feature>
<sequence length="257" mass="28877">MRLFCFPYAGASAMVYQRWRRKVPNWLHIKPVELSGRGIKMLEPLAADWEILTATLIREIAGDLRQPYALFGHSLGALIAFEVAHGLHRRGLPLPAALIVSGTHAPSRRDNQRFEQLDSDAQLLAEMQRLNGTEAAILANRELMDLILPVLRADFKLCARYRRQVRPLLPMPLHVFAGSDDETSDETLRAWQMETTADFSLHYFNGDHFFIQSQEQAVLASLCRHLQPYFGAAQRYAGLYANGFPGVCLGEATIGTS</sequence>
<keyword evidence="4" id="KW-1185">Reference proteome</keyword>
<evidence type="ECO:0000259" key="2">
    <source>
        <dbReference type="Pfam" id="PF00975"/>
    </source>
</evidence>
<dbReference type="Pfam" id="PF00975">
    <property type="entry name" value="Thioesterase"/>
    <property type="match status" value="1"/>
</dbReference>
<comment type="caution">
    <text evidence="3">The sequence shown here is derived from an EMBL/GenBank/DDBJ whole genome shotgun (WGS) entry which is preliminary data.</text>
</comment>